<accession>A0AAF0ZZN0</accession>
<evidence type="ECO:0000313" key="2">
    <source>
        <dbReference type="Proteomes" id="UP001234989"/>
    </source>
</evidence>
<keyword evidence="2" id="KW-1185">Reference proteome</keyword>
<evidence type="ECO:0000313" key="1">
    <source>
        <dbReference type="EMBL" id="WMV55428.1"/>
    </source>
</evidence>
<gene>
    <name evidence="1" type="ORF">MTR67_048813</name>
</gene>
<proteinExistence type="predicted"/>
<dbReference type="Proteomes" id="UP001234989">
    <property type="component" value="Chromosome 11"/>
</dbReference>
<reference evidence="1" key="1">
    <citation type="submission" date="2023-08" db="EMBL/GenBank/DDBJ databases">
        <title>A de novo genome assembly of Solanum verrucosum Schlechtendal, a Mexican diploid species geographically isolated from the other diploid A-genome species in potato relatives.</title>
        <authorList>
            <person name="Hosaka K."/>
        </authorList>
    </citation>
    <scope>NUCLEOTIDE SEQUENCE</scope>
    <source>
        <tissue evidence="1">Young leaves</tissue>
    </source>
</reference>
<sequence>MKKRYPHLFESGENADQGASLTFVTPYVANKFDVLPEKLCEPFCVSTPVGESILAKRVYRDCVISINHKNTMADLVELDMVDFDVILDCRTRVVNFQIPNKPVIDWSSSSTVPKGRFISYLKAIKLVSKGYVYYLVRVNESSVEIPPIQSVPIVKEFPKVFPDDLPGERNRLRHRYSS</sequence>
<dbReference type="EMBL" id="CP133622">
    <property type="protein sequence ID" value="WMV55428.1"/>
    <property type="molecule type" value="Genomic_DNA"/>
</dbReference>
<dbReference type="Pfam" id="PF08284">
    <property type="entry name" value="RVP_2"/>
    <property type="match status" value="1"/>
</dbReference>
<dbReference type="AlphaFoldDB" id="A0AAF0ZZN0"/>
<name>A0AAF0ZZN0_SOLVR</name>
<dbReference type="CDD" id="cd00303">
    <property type="entry name" value="retropepsin_like"/>
    <property type="match status" value="1"/>
</dbReference>
<protein>
    <submittedName>
        <fullName evidence="1">Uncharacterized protein</fullName>
    </submittedName>
</protein>
<organism evidence="1 2">
    <name type="scientific">Solanum verrucosum</name>
    <dbReference type="NCBI Taxonomy" id="315347"/>
    <lineage>
        <taxon>Eukaryota</taxon>
        <taxon>Viridiplantae</taxon>
        <taxon>Streptophyta</taxon>
        <taxon>Embryophyta</taxon>
        <taxon>Tracheophyta</taxon>
        <taxon>Spermatophyta</taxon>
        <taxon>Magnoliopsida</taxon>
        <taxon>eudicotyledons</taxon>
        <taxon>Gunneridae</taxon>
        <taxon>Pentapetalae</taxon>
        <taxon>asterids</taxon>
        <taxon>lamiids</taxon>
        <taxon>Solanales</taxon>
        <taxon>Solanaceae</taxon>
        <taxon>Solanoideae</taxon>
        <taxon>Solaneae</taxon>
        <taxon>Solanum</taxon>
    </lineage>
</organism>